<keyword evidence="6" id="KW-1185">Reference proteome</keyword>
<keyword evidence="5" id="KW-0418">Kinase</keyword>
<feature type="non-terminal residue" evidence="5">
    <location>
        <position position="284"/>
    </location>
</feature>
<dbReference type="AlphaFoldDB" id="A0A699YNY8"/>
<dbReference type="GO" id="GO:0035556">
    <property type="term" value="P:intracellular signal transduction"/>
    <property type="evidence" value="ECO:0007669"/>
    <property type="project" value="TreeGrafter"/>
</dbReference>
<keyword evidence="5" id="KW-0808">Transferase</keyword>
<dbReference type="EMBL" id="BLLF01000441">
    <property type="protein sequence ID" value="GFH11843.1"/>
    <property type="molecule type" value="Genomic_DNA"/>
</dbReference>
<dbReference type="PROSITE" id="PS50030">
    <property type="entry name" value="UBA"/>
    <property type="match status" value="1"/>
</dbReference>
<accession>A0A699YNY8</accession>
<reference evidence="5 6" key="1">
    <citation type="submission" date="2020-02" db="EMBL/GenBank/DDBJ databases">
        <title>Draft genome sequence of Haematococcus lacustris strain NIES-144.</title>
        <authorList>
            <person name="Morimoto D."/>
            <person name="Nakagawa S."/>
            <person name="Yoshida T."/>
            <person name="Sawayama S."/>
        </authorList>
    </citation>
    <scope>NUCLEOTIDE SEQUENCE [LARGE SCALE GENOMIC DNA]</scope>
    <source>
        <strain evidence="5 6">NIES-144</strain>
    </source>
</reference>
<evidence type="ECO:0000259" key="3">
    <source>
        <dbReference type="PROSITE" id="PS50011"/>
    </source>
</evidence>
<comment type="caution">
    <text evidence="5">The sequence shown here is derived from an EMBL/GenBank/DDBJ whole genome shotgun (WGS) entry which is preliminary data.</text>
</comment>
<proteinExistence type="predicted"/>
<protein>
    <submittedName>
        <fullName evidence="5">Protein kinase domain-containing protein</fullName>
    </submittedName>
</protein>
<dbReference type="Pfam" id="PF00069">
    <property type="entry name" value="Pkinase"/>
    <property type="match status" value="1"/>
</dbReference>
<dbReference type="SUPFAM" id="SSF56112">
    <property type="entry name" value="Protein kinase-like (PK-like)"/>
    <property type="match status" value="1"/>
</dbReference>
<dbReference type="GO" id="GO:0004674">
    <property type="term" value="F:protein serine/threonine kinase activity"/>
    <property type="evidence" value="ECO:0007669"/>
    <property type="project" value="TreeGrafter"/>
</dbReference>
<dbReference type="GO" id="GO:0005737">
    <property type="term" value="C:cytoplasm"/>
    <property type="evidence" value="ECO:0007669"/>
    <property type="project" value="TreeGrafter"/>
</dbReference>
<keyword evidence="2" id="KW-0067">ATP-binding</keyword>
<dbReference type="PANTHER" id="PTHR24346">
    <property type="entry name" value="MAP/MICROTUBULE AFFINITY-REGULATING KINASE"/>
    <property type="match status" value="1"/>
</dbReference>
<dbReference type="SMART" id="SM00220">
    <property type="entry name" value="S_TKc"/>
    <property type="match status" value="1"/>
</dbReference>
<dbReference type="Gene3D" id="1.10.510.10">
    <property type="entry name" value="Transferase(Phosphotransferase) domain 1"/>
    <property type="match status" value="2"/>
</dbReference>
<keyword evidence="1" id="KW-0547">Nucleotide-binding</keyword>
<dbReference type="InterPro" id="IPR008271">
    <property type="entry name" value="Ser/Thr_kinase_AS"/>
</dbReference>
<dbReference type="InterPro" id="IPR015940">
    <property type="entry name" value="UBA"/>
</dbReference>
<dbReference type="GO" id="GO:0005524">
    <property type="term" value="F:ATP binding"/>
    <property type="evidence" value="ECO:0007669"/>
    <property type="project" value="UniProtKB-KW"/>
</dbReference>
<sequence length="284" mass="31777">FPASQVRLALHHLSGRKVAVKVIDKAKLTDANEAKRIQREIRVMRHLTHECIIKLFQVVAGLEHCHQREVVHRDVKLENILLDADNVMKVIDFGLSAFFVPDKRLRVHCGSPSYAAPEIVARKHYDGPPVDVWSLGVVLFAMLAGYLPFHSSSGNKQELCAKIMEGKYTAPEMLTVDPEKRITLGQLWSHPWVRGATRWEPVGASVYSVLSDPSTGAVYADEQLVDELEASGYPRQMVLQSLLASEVNYLTAAYYLLAEGKVELIRRMRGVAASRRYTSRAATS</sequence>
<evidence type="ECO:0000259" key="4">
    <source>
        <dbReference type="PROSITE" id="PS50030"/>
    </source>
</evidence>
<evidence type="ECO:0000256" key="1">
    <source>
        <dbReference type="ARBA" id="ARBA00022741"/>
    </source>
</evidence>
<evidence type="ECO:0000313" key="6">
    <source>
        <dbReference type="Proteomes" id="UP000485058"/>
    </source>
</evidence>
<feature type="domain" description="UBA" evidence="4">
    <location>
        <begin position="219"/>
        <end position="259"/>
    </location>
</feature>
<dbReference type="InterPro" id="IPR011009">
    <property type="entry name" value="Kinase-like_dom_sf"/>
</dbReference>
<feature type="domain" description="Protein kinase" evidence="3">
    <location>
        <begin position="1"/>
        <end position="193"/>
    </location>
</feature>
<dbReference type="PROSITE" id="PS50011">
    <property type="entry name" value="PROTEIN_KINASE_DOM"/>
    <property type="match status" value="1"/>
</dbReference>
<gene>
    <name evidence="5" type="ORF">HaLaN_07413</name>
</gene>
<evidence type="ECO:0000256" key="2">
    <source>
        <dbReference type="ARBA" id="ARBA00022840"/>
    </source>
</evidence>
<dbReference type="PROSITE" id="PS00108">
    <property type="entry name" value="PROTEIN_KINASE_ST"/>
    <property type="match status" value="1"/>
</dbReference>
<dbReference type="InterPro" id="IPR000719">
    <property type="entry name" value="Prot_kinase_dom"/>
</dbReference>
<evidence type="ECO:0000313" key="5">
    <source>
        <dbReference type="EMBL" id="GFH11843.1"/>
    </source>
</evidence>
<feature type="non-terminal residue" evidence="5">
    <location>
        <position position="1"/>
    </location>
</feature>
<dbReference type="Proteomes" id="UP000485058">
    <property type="component" value="Unassembled WGS sequence"/>
</dbReference>
<organism evidence="5 6">
    <name type="scientific">Haematococcus lacustris</name>
    <name type="common">Green alga</name>
    <name type="synonym">Haematococcus pluvialis</name>
    <dbReference type="NCBI Taxonomy" id="44745"/>
    <lineage>
        <taxon>Eukaryota</taxon>
        <taxon>Viridiplantae</taxon>
        <taxon>Chlorophyta</taxon>
        <taxon>core chlorophytes</taxon>
        <taxon>Chlorophyceae</taxon>
        <taxon>CS clade</taxon>
        <taxon>Chlamydomonadales</taxon>
        <taxon>Haematococcaceae</taxon>
        <taxon>Haematococcus</taxon>
    </lineage>
</organism>
<name>A0A699YNY8_HAELA</name>
<dbReference type="PANTHER" id="PTHR24346:SF30">
    <property type="entry name" value="MATERNAL EMBRYONIC LEUCINE ZIPPER KINASE"/>
    <property type="match status" value="1"/>
</dbReference>